<geneLocation type="plasmid" evidence="2">
    <name>pAWOD_2</name>
</geneLocation>
<keyword evidence="1" id="KW-0812">Transmembrane</keyword>
<keyword evidence="1" id="KW-0472">Membrane</keyword>
<dbReference type="EMBL" id="LR721753">
    <property type="protein sequence ID" value="VVV06971.1"/>
    <property type="molecule type" value="Genomic_DNA"/>
</dbReference>
<keyword evidence="1" id="KW-1133">Transmembrane helix</keyword>
<gene>
    <name evidence="2" type="ORF">AW0309160_04465</name>
</gene>
<keyword evidence="2" id="KW-0614">Plasmid</keyword>
<dbReference type="AlphaFoldDB" id="A0A5Q4ZYM3"/>
<feature type="transmembrane region" description="Helical" evidence="1">
    <location>
        <begin position="50"/>
        <end position="71"/>
    </location>
</feature>
<evidence type="ECO:0000256" key="1">
    <source>
        <dbReference type="SAM" id="Phobius"/>
    </source>
</evidence>
<accession>A0A5Q4ZYM3</accession>
<sequence length="119" mass="13060">MNVILYFGGAIAAGVLTSATCALFNWLGSKNYPSEGSDDVNDNRITKKRLGWLFGWVIQGVIGGFVVSFLFAEYVLRDGGTVGIVWALAFVSGSVSWLNFKESIEAIKQLIQIVKDFFK</sequence>
<feature type="transmembrane region" description="Helical" evidence="1">
    <location>
        <begin position="83"/>
        <end position="100"/>
    </location>
</feature>
<name>A0A5Q4ZYM3_9GAMM</name>
<reference evidence="2" key="1">
    <citation type="submission" date="2019-09" db="EMBL/GenBank/DDBJ databases">
        <authorList>
            <person name="Hjerde E."/>
        </authorList>
    </citation>
    <scope>NUCLEOTIDE SEQUENCE [LARGE SCALE GENOMIC DNA]</scope>
    <source>
        <strain evidence="2">06/09/160</strain>
        <plasmid evidence="2">pAWOD_2</plasmid>
    </source>
</reference>
<evidence type="ECO:0000313" key="2">
    <source>
        <dbReference type="EMBL" id="VVV06971.1"/>
    </source>
</evidence>
<organism evidence="2">
    <name type="scientific">Aliivibrio wodanis</name>
    <dbReference type="NCBI Taxonomy" id="80852"/>
    <lineage>
        <taxon>Bacteria</taxon>
        <taxon>Pseudomonadati</taxon>
        <taxon>Pseudomonadota</taxon>
        <taxon>Gammaproteobacteria</taxon>
        <taxon>Vibrionales</taxon>
        <taxon>Vibrionaceae</taxon>
        <taxon>Aliivibrio</taxon>
    </lineage>
</organism>
<feature type="transmembrane region" description="Helical" evidence="1">
    <location>
        <begin position="6"/>
        <end position="29"/>
    </location>
</feature>
<proteinExistence type="predicted"/>
<protein>
    <submittedName>
        <fullName evidence="2">Uncharacterized protein</fullName>
    </submittedName>
</protein>